<evidence type="ECO:0000313" key="2">
    <source>
        <dbReference type="Proteomes" id="UP001161389"/>
    </source>
</evidence>
<dbReference type="EMBL" id="BSNM01000009">
    <property type="protein sequence ID" value="GLQ30918.1"/>
    <property type="molecule type" value="Genomic_DNA"/>
</dbReference>
<reference evidence="1" key="2">
    <citation type="submission" date="2023-01" db="EMBL/GenBank/DDBJ databases">
        <title>Draft genome sequence of Litoribrevibacter albus strain NBRC 110071.</title>
        <authorList>
            <person name="Sun Q."/>
            <person name="Mori K."/>
        </authorList>
    </citation>
    <scope>NUCLEOTIDE SEQUENCE</scope>
    <source>
        <strain evidence="1">NBRC 110071</strain>
    </source>
</reference>
<dbReference type="Proteomes" id="UP001161389">
    <property type="component" value="Unassembled WGS sequence"/>
</dbReference>
<dbReference type="AlphaFoldDB" id="A0AA37S9Z7"/>
<reference evidence="1" key="1">
    <citation type="journal article" date="2014" name="Int. J. Syst. Evol. Microbiol.">
        <title>Complete genome sequence of Corynebacterium casei LMG S-19264T (=DSM 44701T), isolated from a smear-ripened cheese.</title>
        <authorList>
            <consortium name="US DOE Joint Genome Institute (JGI-PGF)"/>
            <person name="Walter F."/>
            <person name="Albersmeier A."/>
            <person name="Kalinowski J."/>
            <person name="Ruckert C."/>
        </authorList>
    </citation>
    <scope>NUCLEOTIDE SEQUENCE</scope>
    <source>
        <strain evidence="1">NBRC 110071</strain>
    </source>
</reference>
<name>A0AA37S9Z7_9GAMM</name>
<sequence>MHQVITFTSSKFDVTKEDENPINPIYGQSLLFWLKEKVSGKVELEQPEAEDWGWYTNIDWNGRSYLLGASATEVNHPEYEWVFQIEKHRTLKEKLLGKNKQTENDECFVFFKSVLQSEPEFSGVTSE</sequence>
<proteinExistence type="predicted"/>
<dbReference type="RefSeq" id="WP_284380345.1">
    <property type="nucleotide sequence ID" value="NZ_BSNM01000009.1"/>
</dbReference>
<accession>A0AA37S9Z7</accession>
<evidence type="ECO:0000313" key="1">
    <source>
        <dbReference type="EMBL" id="GLQ30918.1"/>
    </source>
</evidence>
<organism evidence="1 2">
    <name type="scientific">Litoribrevibacter albus</name>
    <dbReference type="NCBI Taxonomy" id="1473156"/>
    <lineage>
        <taxon>Bacteria</taxon>
        <taxon>Pseudomonadati</taxon>
        <taxon>Pseudomonadota</taxon>
        <taxon>Gammaproteobacteria</taxon>
        <taxon>Oceanospirillales</taxon>
        <taxon>Oceanospirillaceae</taxon>
        <taxon>Litoribrevibacter</taxon>
    </lineage>
</organism>
<comment type="caution">
    <text evidence="1">The sequence shown here is derived from an EMBL/GenBank/DDBJ whole genome shotgun (WGS) entry which is preliminary data.</text>
</comment>
<gene>
    <name evidence="1" type="ORF">GCM10007876_13970</name>
</gene>
<protein>
    <submittedName>
        <fullName evidence="1">Uncharacterized protein</fullName>
    </submittedName>
</protein>
<keyword evidence="2" id="KW-1185">Reference proteome</keyword>